<protein>
    <submittedName>
        <fullName evidence="2">Uncharacterized protein</fullName>
    </submittedName>
</protein>
<proteinExistence type="predicted"/>
<dbReference type="AlphaFoldDB" id="A0A9P5YS21"/>
<name>A0A9P5YS21_9AGAR</name>
<dbReference type="EMBL" id="MU155515">
    <property type="protein sequence ID" value="KAF9472625.1"/>
    <property type="molecule type" value="Genomic_DNA"/>
</dbReference>
<gene>
    <name evidence="2" type="ORF">BDN70DRAFT_938047</name>
</gene>
<feature type="region of interest" description="Disordered" evidence="1">
    <location>
        <begin position="262"/>
        <end position="292"/>
    </location>
</feature>
<accession>A0A9P5YS21</accession>
<evidence type="ECO:0000256" key="1">
    <source>
        <dbReference type="SAM" id="MobiDB-lite"/>
    </source>
</evidence>
<sequence length="362" mass="40219">MSNSTKQTNKSNDEVFNEHWHHTQLMAADNYVGTEAFPELGIWLDRDAFLGDLFVVRDTADPVYCIIVGLVSAENIRMQAHGNYSKSFDNMKFSGSKMQLTIKKPVNTIYEADFDLAIKRLEAIQAAIAVGNAPSKYFIIRDDKNNKCLRMSYPIFEHKNKSNDSPARRMLTGTYPIGSDFKDEMQSLVNASKFHVRPLLRVHRYGVQTALKLKDFESELAGALVEITFSLKHYTMGANTPGGPTNTFSGAMHQVLILQDAPPPAISPFDEDQRQGPLRLRQESPKKRKRAITDGDQIAAAQVFGPAPAQKLHEFIQGSSASPHISPAPSEETVASDEGANDKAADVPSKEESRPKKRTRAQ</sequence>
<feature type="compositionally biased region" description="Basic and acidic residues" evidence="1">
    <location>
        <begin position="340"/>
        <end position="354"/>
    </location>
</feature>
<comment type="caution">
    <text evidence="2">The sequence shown here is derived from an EMBL/GenBank/DDBJ whole genome shotgun (WGS) entry which is preliminary data.</text>
</comment>
<keyword evidence="3" id="KW-1185">Reference proteome</keyword>
<feature type="compositionally biased region" description="Low complexity" evidence="1">
    <location>
        <begin position="319"/>
        <end position="330"/>
    </location>
</feature>
<evidence type="ECO:0000313" key="2">
    <source>
        <dbReference type="EMBL" id="KAF9472625.1"/>
    </source>
</evidence>
<dbReference type="OrthoDB" id="3064537at2759"/>
<reference evidence="2" key="1">
    <citation type="submission" date="2020-11" db="EMBL/GenBank/DDBJ databases">
        <authorList>
            <consortium name="DOE Joint Genome Institute"/>
            <person name="Ahrendt S."/>
            <person name="Riley R."/>
            <person name="Andreopoulos W."/>
            <person name="Labutti K."/>
            <person name="Pangilinan J."/>
            <person name="Ruiz-Duenas F.J."/>
            <person name="Barrasa J.M."/>
            <person name="Sanchez-Garcia M."/>
            <person name="Camarero S."/>
            <person name="Miyauchi S."/>
            <person name="Serrano A."/>
            <person name="Linde D."/>
            <person name="Babiker R."/>
            <person name="Drula E."/>
            <person name="Ayuso-Fernandez I."/>
            <person name="Pacheco R."/>
            <person name="Padilla G."/>
            <person name="Ferreira P."/>
            <person name="Barriuso J."/>
            <person name="Kellner H."/>
            <person name="Castanera R."/>
            <person name="Alfaro M."/>
            <person name="Ramirez L."/>
            <person name="Pisabarro A.G."/>
            <person name="Kuo A."/>
            <person name="Tritt A."/>
            <person name="Lipzen A."/>
            <person name="He G."/>
            <person name="Yan M."/>
            <person name="Ng V."/>
            <person name="Cullen D."/>
            <person name="Martin F."/>
            <person name="Rosso M.-N."/>
            <person name="Henrissat B."/>
            <person name="Hibbett D."/>
            <person name="Martinez A.T."/>
            <person name="Grigoriev I.V."/>
        </authorList>
    </citation>
    <scope>NUCLEOTIDE SEQUENCE</scope>
    <source>
        <strain evidence="2">CIRM-BRFM 674</strain>
    </source>
</reference>
<organism evidence="2 3">
    <name type="scientific">Pholiota conissans</name>
    <dbReference type="NCBI Taxonomy" id="109636"/>
    <lineage>
        <taxon>Eukaryota</taxon>
        <taxon>Fungi</taxon>
        <taxon>Dikarya</taxon>
        <taxon>Basidiomycota</taxon>
        <taxon>Agaricomycotina</taxon>
        <taxon>Agaricomycetes</taxon>
        <taxon>Agaricomycetidae</taxon>
        <taxon>Agaricales</taxon>
        <taxon>Agaricineae</taxon>
        <taxon>Strophariaceae</taxon>
        <taxon>Pholiota</taxon>
    </lineage>
</organism>
<feature type="region of interest" description="Disordered" evidence="1">
    <location>
        <begin position="309"/>
        <end position="362"/>
    </location>
</feature>
<evidence type="ECO:0000313" key="3">
    <source>
        <dbReference type="Proteomes" id="UP000807469"/>
    </source>
</evidence>
<dbReference type="Proteomes" id="UP000807469">
    <property type="component" value="Unassembled WGS sequence"/>
</dbReference>